<dbReference type="FunFam" id="2.30.30.100:FF:000013">
    <property type="entry name" value="Small nuclear ribonucleoprotein E"/>
    <property type="match status" value="1"/>
</dbReference>
<evidence type="ECO:0000256" key="8">
    <source>
        <dbReference type="ARBA" id="ARBA00023187"/>
    </source>
</evidence>
<dbReference type="InterPro" id="IPR027078">
    <property type="entry name" value="snRNP-E"/>
</dbReference>
<proteinExistence type="inferred from homology"/>
<keyword evidence="6 12" id="KW-0747">Spliceosome</keyword>
<dbReference type="KEGG" id="ehx:EMIHUDRAFT_310364"/>
<dbReference type="HOGENOM" id="CLU_125186_1_0_1"/>
<evidence type="ECO:0000256" key="5">
    <source>
        <dbReference type="ARBA" id="ARBA00022664"/>
    </source>
</evidence>
<evidence type="ECO:0000259" key="13">
    <source>
        <dbReference type="PROSITE" id="PS52002"/>
    </source>
</evidence>
<dbReference type="Gene3D" id="2.30.30.100">
    <property type="match status" value="1"/>
</dbReference>
<dbReference type="Pfam" id="PF01423">
    <property type="entry name" value="LSM"/>
    <property type="match status" value="1"/>
</dbReference>
<dbReference type="SMART" id="SM00651">
    <property type="entry name" value="Sm"/>
    <property type="match status" value="1"/>
</dbReference>
<keyword evidence="9 12" id="KW-0539">Nucleus</keyword>
<dbReference type="GeneID" id="17267084"/>
<feature type="domain" description="Sm" evidence="13">
    <location>
        <begin position="13"/>
        <end position="88"/>
    </location>
</feature>
<dbReference type="GO" id="GO:0005687">
    <property type="term" value="C:U4 snRNP"/>
    <property type="evidence" value="ECO:0007669"/>
    <property type="project" value="UniProtKB-UniRule"/>
</dbReference>
<dbReference type="RefSeq" id="XP_005773968.1">
    <property type="nucleotide sequence ID" value="XM_005773911.1"/>
</dbReference>
<sequence length="88" mass="10346">MATKVQKIMTQPINLIFRFLQNKTRVQIWLYENTELRIEGKIIGFDEYMNLVLDEAEELLMKKKERKPLGRILLKGDSITLMMTAQSS</sequence>
<dbReference type="SUPFAM" id="SSF50182">
    <property type="entry name" value="Sm-like ribonucleoproteins"/>
    <property type="match status" value="1"/>
</dbReference>
<dbReference type="GO" id="GO:0003723">
    <property type="term" value="F:RNA binding"/>
    <property type="evidence" value="ECO:0007669"/>
    <property type="project" value="UniProtKB-KW"/>
</dbReference>
<dbReference type="RefSeq" id="XP_005774563.1">
    <property type="nucleotide sequence ID" value="XM_005774506.1"/>
</dbReference>
<dbReference type="GO" id="GO:0005686">
    <property type="term" value="C:U2 snRNP"/>
    <property type="evidence" value="ECO:0007669"/>
    <property type="project" value="UniProtKB-UniRule"/>
</dbReference>
<keyword evidence="7 12" id="KW-0694">RNA-binding</keyword>
<evidence type="ECO:0000256" key="11">
    <source>
        <dbReference type="ARBA" id="ARBA00058057"/>
    </source>
</evidence>
<dbReference type="GO" id="GO:0000387">
    <property type="term" value="P:spliceosomal snRNP assembly"/>
    <property type="evidence" value="ECO:0007669"/>
    <property type="project" value="UniProtKB-UniRule"/>
</dbReference>
<evidence type="ECO:0000256" key="1">
    <source>
        <dbReference type="ARBA" id="ARBA00004123"/>
    </source>
</evidence>
<evidence type="ECO:0000256" key="3">
    <source>
        <dbReference type="ARBA" id="ARBA00006850"/>
    </source>
</evidence>
<dbReference type="eggNOG" id="KOG1774">
    <property type="taxonomic scope" value="Eukaryota"/>
</dbReference>
<dbReference type="KEGG" id="ehx:EMIHUDRAFT_74860"/>
<dbReference type="Proteomes" id="UP000013827">
    <property type="component" value="Unassembled WGS sequence"/>
</dbReference>
<keyword evidence="4" id="KW-0963">Cytoplasm</keyword>
<keyword evidence="5 12" id="KW-0507">mRNA processing</keyword>
<dbReference type="InterPro" id="IPR001163">
    <property type="entry name" value="Sm_dom_euk/arc"/>
</dbReference>
<evidence type="ECO:0000313" key="15">
    <source>
        <dbReference type="Proteomes" id="UP000013827"/>
    </source>
</evidence>
<accession>A0A0D3JF49</accession>
<dbReference type="PaxDb" id="2903-EOD21539"/>
<comment type="function">
    <text evidence="11 12">Plays a role in pre-mRNA splicing as a core component of the spliceosomal U1, U2, U4 and U5 small nuclear ribonucleoproteins (snRNPs), the building blocks of the spliceosome.</text>
</comment>
<dbReference type="GeneID" id="17267681"/>
<name>A0A0D3JF49_EMIH1</name>
<evidence type="ECO:0000256" key="10">
    <source>
        <dbReference type="ARBA" id="ARBA00023274"/>
    </source>
</evidence>
<dbReference type="EnsemblProtists" id="EOD21539">
    <property type="protein sequence ID" value="EOD21539"/>
    <property type="gene ID" value="EMIHUDRAFT_74860"/>
</dbReference>
<reference evidence="15" key="1">
    <citation type="journal article" date="2013" name="Nature">
        <title>Pan genome of the phytoplankton Emiliania underpins its global distribution.</title>
        <authorList>
            <person name="Read B.A."/>
            <person name="Kegel J."/>
            <person name="Klute M.J."/>
            <person name="Kuo A."/>
            <person name="Lefebvre S.C."/>
            <person name="Maumus F."/>
            <person name="Mayer C."/>
            <person name="Miller J."/>
            <person name="Monier A."/>
            <person name="Salamov A."/>
            <person name="Young J."/>
            <person name="Aguilar M."/>
            <person name="Claverie J.M."/>
            <person name="Frickenhaus S."/>
            <person name="Gonzalez K."/>
            <person name="Herman E.K."/>
            <person name="Lin Y.C."/>
            <person name="Napier J."/>
            <person name="Ogata H."/>
            <person name="Sarno A.F."/>
            <person name="Shmutz J."/>
            <person name="Schroeder D."/>
            <person name="de Vargas C."/>
            <person name="Verret F."/>
            <person name="von Dassow P."/>
            <person name="Valentin K."/>
            <person name="Van de Peer Y."/>
            <person name="Wheeler G."/>
            <person name="Dacks J.B."/>
            <person name="Delwiche C.F."/>
            <person name="Dyhrman S.T."/>
            <person name="Glockner G."/>
            <person name="John U."/>
            <person name="Richards T."/>
            <person name="Worden A.Z."/>
            <person name="Zhang X."/>
            <person name="Grigoriev I.V."/>
            <person name="Allen A.E."/>
            <person name="Bidle K."/>
            <person name="Borodovsky M."/>
            <person name="Bowler C."/>
            <person name="Brownlee C."/>
            <person name="Cock J.M."/>
            <person name="Elias M."/>
            <person name="Gladyshev V.N."/>
            <person name="Groth M."/>
            <person name="Guda C."/>
            <person name="Hadaegh A."/>
            <person name="Iglesias-Rodriguez M.D."/>
            <person name="Jenkins J."/>
            <person name="Jones B.M."/>
            <person name="Lawson T."/>
            <person name="Leese F."/>
            <person name="Lindquist E."/>
            <person name="Lobanov A."/>
            <person name="Lomsadze A."/>
            <person name="Malik S.B."/>
            <person name="Marsh M.E."/>
            <person name="Mackinder L."/>
            <person name="Mock T."/>
            <person name="Mueller-Roeber B."/>
            <person name="Pagarete A."/>
            <person name="Parker M."/>
            <person name="Probert I."/>
            <person name="Quesneville H."/>
            <person name="Raines C."/>
            <person name="Rensing S.A."/>
            <person name="Riano-Pachon D.M."/>
            <person name="Richier S."/>
            <person name="Rokitta S."/>
            <person name="Shiraiwa Y."/>
            <person name="Soanes D.M."/>
            <person name="van der Giezen M."/>
            <person name="Wahlund T.M."/>
            <person name="Williams B."/>
            <person name="Wilson W."/>
            <person name="Wolfe G."/>
            <person name="Wurch L.L."/>
        </authorList>
    </citation>
    <scope>NUCLEOTIDE SEQUENCE</scope>
</reference>
<evidence type="ECO:0000256" key="7">
    <source>
        <dbReference type="ARBA" id="ARBA00022884"/>
    </source>
</evidence>
<dbReference type="OMA" id="KVMTQPI"/>
<evidence type="ECO:0000256" key="2">
    <source>
        <dbReference type="ARBA" id="ARBA00004514"/>
    </source>
</evidence>
<evidence type="ECO:0000313" key="14">
    <source>
        <dbReference type="EnsemblProtists" id="EOD22134"/>
    </source>
</evidence>
<keyword evidence="15" id="KW-1185">Reference proteome</keyword>
<evidence type="ECO:0000256" key="4">
    <source>
        <dbReference type="ARBA" id="ARBA00022490"/>
    </source>
</evidence>
<dbReference type="GO" id="GO:0005685">
    <property type="term" value="C:U1 snRNP"/>
    <property type="evidence" value="ECO:0007669"/>
    <property type="project" value="UniProtKB-UniRule"/>
</dbReference>
<dbReference type="PANTHER" id="PTHR11193">
    <property type="entry name" value="SMALL NUCLEAR RIBONUCLEOPROTEIN E"/>
    <property type="match status" value="1"/>
</dbReference>
<dbReference type="GO" id="GO:0005681">
    <property type="term" value="C:spliceosomal complex"/>
    <property type="evidence" value="ECO:0007669"/>
    <property type="project" value="UniProtKB-KW"/>
</dbReference>
<dbReference type="PROSITE" id="PS52002">
    <property type="entry name" value="SM"/>
    <property type="match status" value="1"/>
</dbReference>
<dbReference type="EnsemblProtists" id="EOD22134">
    <property type="protein sequence ID" value="EOD22134"/>
    <property type="gene ID" value="EMIHUDRAFT_310364"/>
</dbReference>
<dbReference type="GO" id="GO:0005682">
    <property type="term" value="C:U5 snRNP"/>
    <property type="evidence" value="ECO:0007669"/>
    <property type="project" value="UniProtKB-UniRule"/>
</dbReference>
<comment type="subcellular location">
    <subcellularLocation>
        <location evidence="2">Cytoplasm</location>
        <location evidence="2">Cytosol</location>
    </subcellularLocation>
    <subcellularLocation>
        <location evidence="1 12">Nucleus</location>
    </subcellularLocation>
</comment>
<dbReference type="CDD" id="cd01718">
    <property type="entry name" value="Sm_E"/>
    <property type="match status" value="1"/>
</dbReference>
<reference evidence="14" key="2">
    <citation type="submission" date="2024-10" db="UniProtKB">
        <authorList>
            <consortium name="EnsemblProtists"/>
        </authorList>
    </citation>
    <scope>IDENTIFICATION</scope>
</reference>
<dbReference type="GO" id="GO:0005829">
    <property type="term" value="C:cytosol"/>
    <property type="evidence" value="ECO:0007669"/>
    <property type="project" value="UniProtKB-SubCell"/>
</dbReference>
<comment type="similarity">
    <text evidence="3 12">Belongs to the snRNP Sm proteins family.</text>
</comment>
<keyword evidence="10 12" id="KW-0687">Ribonucleoprotein</keyword>
<dbReference type="AlphaFoldDB" id="A0A0D3JF49"/>
<organism evidence="14 15">
    <name type="scientific">Emiliania huxleyi (strain CCMP1516)</name>
    <dbReference type="NCBI Taxonomy" id="280463"/>
    <lineage>
        <taxon>Eukaryota</taxon>
        <taxon>Haptista</taxon>
        <taxon>Haptophyta</taxon>
        <taxon>Prymnesiophyceae</taxon>
        <taxon>Isochrysidales</taxon>
        <taxon>Noelaerhabdaceae</taxon>
        <taxon>Emiliania</taxon>
    </lineage>
</organism>
<protein>
    <recommendedName>
        <fullName evidence="12">Small nuclear ribonucleoprotein E</fullName>
        <shortName evidence="12">snRNP-E</shortName>
    </recommendedName>
    <alternativeName>
        <fullName evidence="12">Sm protein E</fullName>
    </alternativeName>
</protein>
<dbReference type="GO" id="GO:0046540">
    <property type="term" value="C:U4/U6 x U5 tri-snRNP complex"/>
    <property type="evidence" value="ECO:0007669"/>
    <property type="project" value="UniProtKB-UniRule"/>
</dbReference>
<evidence type="ECO:0000256" key="6">
    <source>
        <dbReference type="ARBA" id="ARBA00022728"/>
    </source>
</evidence>
<dbReference type="InterPro" id="IPR010920">
    <property type="entry name" value="LSM_dom_sf"/>
</dbReference>
<dbReference type="STRING" id="2903.R1EMN3"/>
<keyword evidence="8 12" id="KW-0508">mRNA splicing</keyword>
<dbReference type="InterPro" id="IPR047575">
    <property type="entry name" value="Sm"/>
</dbReference>
<evidence type="ECO:0000256" key="9">
    <source>
        <dbReference type="ARBA" id="ARBA00023242"/>
    </source>
</evidence>
<evidence type="ECO:0000256" key="12">
    <source>
        <dbReference type="RuleBase" id="RU365053"/>
    </source>
</evidence>